<name>A0A5C6Z4A0_9FLAO</name>
<keyword evidence="2" id="KW-1185">Reference proteome</keyword>
<evidence type="ECO:0000313" key="1">
    <source>
        <dbReference type="EMBL" id="TXD74452.1"/>
    </source>
</evidence>
<dbReference type="EMBL" id="VORT01000002">
    <property type="protein sequence ID" value="TXD74452.1"/>
    <property type="molecule type" value="Genomic_DNA"/>
</dbReference>
<gene>
    <name evidence="1" type="ORF">ESU54_04165</name>
</gene>
<accession>A0A5C6Z4A0</accession>
<dbReference type="Pfam" id="PF19268">
    <property type="entry name" value="CIS_TMP"/>
    <property type="match status" value="2"/>
</dbReference>
<evidence type="ECO:0000313" key="2">
    <source>
        <dbReference type="Proteomes" id="UP000321497"/>
    </source>
</evidence>
<dbReference type="AlphaFoldDB" id="A0A5C6Z4A0"/>
<dbReference type="Proteomes" id="UP000321497">
    <property type="component" value="Unassembled WGS sequence"/>
</dbReference>
<organism evidence="1 2">
    <name type="scientific">Aequorivita antarctica</name>
    <dbReference type="NCBI Taxonomy" id="153266"/>
    <lineage>
        <taxon>Bacteria</taxon>
        <taxon>Pseudomonadati</taxon>
        <taxon>Bacteroidota</taxon>
        <taxon>Flavobacteriia</taxon>
        <taxon>Flavobacteriales</taxon>
        <taxon>Flavobacteriaceae</taxon>
        <taxon>Aequorivita</taxon>
    </lineage>
</organism>
<reference evidence="1 2" key="1">
    <citation type="submission" date="2019-08" db="EMBL/GenBank/DDBJ databases">
        <title>Genome of Aequorivita antarctica SW49 (type strain).</title>
        <authorList>
            <person name="Bowman J.P."/>
        </authorList>
    </citation>
    <scope>NUCLEOTIDE SEQUENCE [LARGE SCALE GENOMIC DNA]</scope>
    <source>
        <strain evidence="1 2">SW49</strain>
    </source>
</reference>
<dbReference type="OrthoDB" id="1488184at2"/>
<protein>
    <submittedName>
        <fullName evidence="1">Uncharacterized protein</fullName>
    </submittedName>
</protein>
<proteinExistence type="predicted"/>
<dbReference type="InterPro" id="IPR045538">
    <property type="entry name" value="CIS_TMP"/>
</dbReference>
<comment type="caution">
    <text evidence="1">The sequence shown here is derived from an EMBL/GenBank/DDBJ whole genome shotgun (WGS) entry which is preliminary data.</text>
</comment>
<sequence length="242" mass="28176">MIETVFDSQIHAALENAISCKIPNEISIELDILEIDIGTISEKELESELPKRIEIAFQQALDTKLNLKNNNLQEMEDEIYINNSGLIIVWPFLPRFFEQLDMLENGEFINSENRNRGVYLIQQLVYNQIDFPEHELVLNKLLVGMPIEDQLEPITELTQQEKDLAESLLNGLIQNWDKIKNTTIEGVQETFLQRNGILKIEEDRSKLRVEQTGVDVLMQTIPWNISLIKLPWMENPLYIDWV</sequence>